<accession>A0A0H2R4R8</accession>
<dbReference type="EMBL" id="KQ086545">
    <property type="protein sequence ID" value="KLO04428.1"/>
    <property type="molecule type" value="Genomic_DNA"/>
</dbReference>
<gene>
    <name evidence="2" type="ORF">SCHPADRAFT_754610</name>
</gene>
<dbReference type="AlphaFoldDB" id="A0A0H2R4R8"/>
<feature type="compositionally biased region" description="Basic residues" evidence="1">
    <location>
        <begin position="76"/>
        <end position="87"/>
    </location>
</feature>
<feature type="region of interest" description="Disordered" evidence="1">
    <location>
        <begin position="30"/>
        <end position="53"/>
    </location>
</feature>
<evidence type="ECO:0000313" key="3">
    <source>
        <dbReference type="Proteomes" id="UP000053477"/>
    </source>
</evidence>
<proteinExistence type="predicted"/>
<feature type="region of interest" description="Disordered" evidence="1">
    <location>
        <begin position="68"/>
        <end position="106"/>
    </location>
</feature>
<name>A0A0H2R4R8_9AGAM</name>
<evidence type="ECO:0000313" key="2">
    <source>
        <dbReference type="EMBL" id="KLO04428.1"/>
    </source>
</evidence>
<dbReference type="Proteomes" id="UP000053477">
    <property type="component" value="Unassembled WGS sequence"/>
</dbReference>
<organism evidence="2 3">
    <name type="scientific">Schizopora paradoxa</name>
    <dbReference type="NCBI Taxonomy" id="27342"/>
    <lineage>
        <taxon>Eukaryota</taxon>
        <taxon>Fungi</taxon>
        <taxon>Dikarya</taxon>
        <taxon>Basidiomycota</taxon>
        <taxon>Agaricomycotina</taxon>
        <taxon>Agaricomycetes</taxon>
        <taxon>Hymenochaetales</taxon>
        <taxon>Schizoporaceae</taxon>
        <taxon>Schizopora</taxon>
    </lineage>
</organism>
<sequence>MEHGGNPKTLSKTLYRTPGRAMLPTSLALDSLADDEKSSSPTLQRRGRRGIYRPTPLIERHRKMILNDGKTSKLYHGSHRRLSKGRKSLQEATRHDQPRPGDGDDVLNPFVTGALHALFHDNAEDDARMSVVSEDKNVRLGTSCV</sequence>
<dbReference type="InParanoid" id="A0A0H2R4R8"/>
<keyword evidence="3" id="KW-1185">Reference proteome</keyword>
<feature type="compositionally biased region" description="Basic and acidic residues" evidence="1">
    <location>
        <begin position="88"/>
        <end position="102"/>
    </location>
</feature>
<evidence type="ECO:0000256" key="1">
    <source>
        <dbReference type="SAM" id="MobiDB-lite"/>
    </source>
</evidence>
<reference evidence="2 3" key="1">
    <citation type="submission" date="2015-04" db="EMBL/GenBank/DDBJ databases">
        <title>Complete genome sequence of Schizopora paradoxa KUC8140, a cosmopolitan wood degrader in East Asia.</title>
        <authorList>
            <consortium name="DOE Joint Genome Institute"/>
            <person name="Min B."/>
            <person name="Park H."/>
            <person name="Jang Y."/>
            <person name="Kim J.-J."/>
            <person name="Kim K.H."/>
            <person name="Pangilinan J."/>
            <person name="Lipzen A."/>
            <person name="Riley R."/>
            <person name="Grigoriev I.V."/>
            <person name="Spatafora J.W."/>
            <person name="Choi I.-G."/>
        </authorList>
    </citation>
    <scope>NUCLEOTIDE SEQUENCE [LARGE SCALE GENOMIC DNA]</scope>
    <source>
        <strain evidence="2 3">KUC8140</strain>
    </source>
</reference>
<protein>
    <submittedName>
        <fullName evidence="2">Uncharacterized protein</fullName>
    </submittedName>
</protein>